<dbReference type="InterPro" id="IPR025736">
    <property type="entry name" value="PucR_C-HTH_dom"/>
</dbReference>
<proteinExistence type="inferred from homology"/>
<sequence>MGGRQLNVDDVIQNLAEQLDRSLVLYDTELNLVAFSAHDDDIDEVRRTVILSRRGTARGREMIHQAGAHRAHGAVVIPPDEKTGAPARVIVPIRRGERLVGYIAYIHPGTPDDEGADWHRDALDAAAADLKELLHERELSRKRELAHVNEQLKGVLSGDPETRAEAAKVLRDTRMIGASESYTALVLSVGTPEGELSIEDRLVLNDCMADLLRKSPSKVTGTVLDTHAVAITPRRVNQERIAEHLGADGLSRLRAGIGDPRAELADAVESYREALVAARAAALDEATYGPIAKWSDLGLDRLLVQLPLASLTRRDLPPPLQRLLAVANGPDLITTLECYLDNACDAQATARELMVHRSTVYYRLDRIQKIGEIDLGRGSARREMHTALRVATLARLRGTH</sequence>
<comment type="similarity">
    <text evidence="1">Belongs to the CdaR family.</text>
</comment>
<dbReference type="Pfam" id="PF17853">
    <property type="entry name" value="GGDEF_2"/>
    <property type="match status" value="1"/>
</dbReference>
<dbReference type="InterPro" id="IPR041522">
    <property type="entry name" value="CdaR_GGDEF"/>
</dbReference>
<dbReference type="PANTHER" id="PTHR33744:SF17">
    <property type="entry name" value="CONSERVED PROTEIN"/>
    <property type="match status" value="1"/>
</dbReference>
<dbReference type="EMBL" id="RBWU01000008">
    <property type="protein sequence ID" value="RKS68262.1"/>
    <property type="molecule type" value="Genomic_DNA"/>
</dbReference>
<feature type="domain" description="PucR C-terminal helix-turn-helix" evidence="2">
    <location>
        <begin position="332"/>
        <end position="390"/>
    </location>
</feature>
<accession>A0A495Q9X6</accession>
<keyword evidence="5" id="KW-1185">Reference proteome</keyword>
<feature type="domain" description="CdaR GGDEF-like" evidence="3">
    <location>
        <begin position="179"/>
        <end position="280"/>
    </location>
</feature>
<dbReference type="InterPro" id="IPR051448">
    <property type="entry name" value="CdaR-like_regulators"/>
</dbReference>
<name>A0A495Q9X6_9ACTN</name>
<reference evidence="4 5" key="1">
    <citation type="submission" date="2018-10" db="EMBL/GenBank/DDBJ databases">
        <title>Genomic Encyclopedia of Archaeal and Bacterial Type Strains, Phase II (KMG-II): from individual species to whole genera.</title>
        <authorList>
            <person name="Goeker M."/>
        </authorList>
    </citation>
    <scope>NUCLEOTIDE SEQUENCE [LARGE SCALE GENOMIC DNA]</scope>
    <source>
        <strain evidence="4 5">DSM 43383</strain>
    </source>
</reference>
<dbReference type="Pfam" id="PF13556">
    <property type="entry name" value="HTH_30"/>
    <property type="match status" value="1"/>
</dbReference>
<dbReference type="AlphaFoldDB" id="A0A495Q9X6"/>
<dbReference type="InterPro" id="IPR042070">
    <property type="entry name" value="PucR_C-HTH_sf"/>
</dbReference>
<dbReference type="Gene3D" id="1.10.10.2840">
    <property type="entry name" value="PucR C-terminal helix-turn-helix domain"/>
    <property type="match status" value="1"/>
</dbReference>
<evidence type="ECO:0000259" key="3">
    <source>
        <dbReference type="Pfam" id="PF17853"/>
    </source>
</evidence>
<gene>
    <name evidence="4" type="ORF">BZB76_6522</name>
</gene>
<evidence type="ECO:0000313" key="4">
    <source>
        <dbReference type="EMBL" id="RKS68262.1"/>
    </source>
</evidence>
<evidence type="ECO:0000313" key="5">
    <source>
        <dbReference type="Proteomes" id="UP000274601"/>
    </source>
</evidence>
<organism evidence="4 5">
    <name type="scientific">Actinomadura pelletieri DSM 43383</name>
    <dbReference type="NCBI Taxonomy" id="1120940"/>
    <lineage>
        <taxon>Bacteria</taxon>
        <taxon>Bacillati</taxon>
        <taxon>Actinomycetota</taxon>
        <taxon>Actinomycetes</taxon>
        <taxon>Streptosporangiales</taxon>
        <taxon>Thermomonosporaceae</taxon>
        <taxon>Actinomadura</taxon>
    </lineage>
</organism>
<evidence type="ECO:0000259" key="2">
    <source>
        <dbReference type="Pfam" id="PF13556"/>
    </source>
</evidence>
<dbReference type="PANTHER" id="PTHR33744">
    <property type="entry name" value="CARBOHYDRATE DIACID REGULATOR"/>
    <property type="match status" value="1"/>
</dbReference>
<dbReference type="Proteomes" id="UP000274601">
    <property type="component" value="Unassembled WGS sequence"/>
</dbReference>
<protein>
    <submittedName>
        <fullName evidence="4">PucR-like helix-turn-helix protein</fullName>
    </submittedName>
</protein>
<evidence type="ECO:0000256" key="1">
    <source>
        <dbReference type="ARBA" id="ARBA00006754"/>
    </source>
</evidence>
<comment type="caution">
    <text evidence="4">The sequence shown here is derived from an EMBL/GenBank/DDBJ whole genome shotgun (WGS) entry which is preliminary data.</text>
</comment>